<dbReference type="PANTHER" id="PTHR13285:SF18">
    <property type="entry name" value="PROTEIN-CYSTEINE N-PALMITOYLTRANSFERASE RASP"/>
    <property type="match status" value="1"/>
</dbReference>
<feature type="transmembrane region" description="Helical" evidence="6">
    <location>
        <begin position="439"/>
        <end position="462"/>
    </location>
</feature>
<accession>A0ABR3AGR3</accession>
<feature type="transmembrane region" description="Helical" evidence="6">
    <location>
        <begin position="474"/>
        <end position="496"/>
    </location>
</feature>
<dbReference type="EMBL" id="JBBXMP010000001">
    <property type="protein sequence ID" value="KAL0072586.1"/>
    <property type="molecule type" value="Genomic_DNA"/>
</dbReference>
<evidence type="ECO:0000256" key="5">
    <source>
        <dbReference type="ARBA" id="ARBA00023136"/>
    </source>
</evidence>
<comment type="subcellular location">
    <subcellularLocation>
        <location evidence="1">Membrane</location>
        <topology evidence="1">Multi-pass membrane protein</topology>
    </subcellularLocation>
</comment>
<feature type="transmembrane region" description="Helical" evidence="6">
    <location>
        <begin position="305"/>
        <end position="328"/>
    </location>
</feature>
<sequence length="611" mass="70438">MSGDVALLPITSPTAQKFDRRQLSLASEVIPKKRMKLVDLTVDIPSSSRTTSIPNEAARSPSRWRSLEFKVYYVVAALVVPIMVWIPVSISSPLHPNYPAYSAKLSAGWLFNRKVDNSDAQYRSFRNNIFVLTFIASILFLAKYLWTRISASLRQDNLHLIPFNLVCSLLFLFGLHGTSILKIVLILTVNYAIAKTTRSSKLGPLLTWLFNGTILFLNDRYNGYRFGNILPSLEILLDVRKTGSILNERQRQSISHPEAMYNYVNFMSYALYCPLYIAGPIMTFNDFLWQFRQPPQISRGTVVRYLIRFLVCVLTMEFILHFMYMVAIKDRQAWDGFSPAEISMVGFWNLIIVWLKLLIPWRFFRLWALADGIDAPENMVRCMANNYSVFGFWRSWHRSYNLWIIRYIYVPLGGVKNVFLNTVLVFTFVALWHDLTFKLLAWGWLVSLFILPEMLARFIVPASRYAAKPWYRHACALGAVFNILLMMVANLVGFVIGTDGIRFFVDQLFGTLSGLKFLAGAVCCLFVGAQLMFEYSDIVNLKWTELRRCERGFIGGAKERATRITGGSFHEDVSILTPRRDTVKKPDFEHDPMYYFGSLRRPRKSQERTIH</sequence>
<evidence type="ECO:0000313" key="8">
    <source>
        <dbReference type="Proteomes" id="UP001437256"/>
    </source>
</evidence>
<reference evidence="7 8" key="1">
    <citation type="submission" date="2024-05" db="EMBL/GenBank/DDBJ databases">
        <title>A draft genome resource for the thread blight pathogen Marasmius tenuissimus strain MS-2.</title>
        <authorList>
            <person name="Yulfo-Soto G.E."/>
            <person name="Baruah I.K."/>
            <person name="Amoako-Attah I."/>
            <person name="Bukari Y."/>
            <person name="Meinhardt L.W."/>
            <person name="Bailey B.A."/>
            <person name="Cohen S.P."/>
        </authorList>
    </citation>
    <scope>NUCLEOTIDE SEQUENCE [LARGE SCALE GENOMIC DNA]</scope>
    <source>
        <strain evidence="7 8">MS-2</strain>
    </source>
</reference>
<evidence type="ECO:0000256" key="1">
    <source>
        <dbReference type="ARBA" id="ARBA00004141"/>
    </source>
</evidence>
<comment type="caution">
    <text evidence="7">The sequence shown here is derived from an EMBL/GenBank/DDBJ whole genome shotgun (WGS) entry which is preliminary data.</text>
</comment>
<proteinExistence type="inferred from homology"/>
<dbReference type="Proteomes" id="UP001437256">
    <property type="component" value="Unassembled WGS sequence"/>
</dbReference>
<feature type="transmembrane region" description="Helical" evidence="6">
    <location>
        <begin position="71"/>
        <end position="90"/>
    </location>
</feature>
<dbReference type="PANTHER" id="PTHR13285">
    <property type="entry name" value="ACYLTRANSFERASE"/>
    <property type="match status" value="1"/>
</dbReference>
<evidence type="ECO:0000256" key="2">
    <source>
        <dbReference type="ARBA" id="ARBA00010323"/>
    </source>
</evidence>
<keyword evidence="8" id="KW-1185">Reference proteome</keyword>
<feature type="transmembrane region" description="Helical" evidence="6">
    <location>
        <begin position="340"/>
        <end position="359"/>
    </location>
</feature>
<keyword evidence="4 6" id="KW-1133">Transmembrane helix</keyword>
<feature type="transmembrane region" description="Helical" evidence="6">
    <location>
        <begin position="508"/>
        <end position="533"/>
    </location>
</feature>
<feature type="transmembrane region" description="Helical" evidence="6">
    <location>
        <begin position="407"/>
        <end position="433"/>
    </location>
</feature>
<feature type="transmembrane region" description="Helical" evidence="6">
    <location>
        <begin position="167"/>
        <end position="193"/>
    </location>
</feature>
<dbReference type="InterPro" id="IPR004299">
    <property type="entry name" value="MBOAT_fam"/>
</dbReference>
<gene>
    <name evidence="7" type="primary">GUP1</name>
    <name evidence="7" type="ORF">AAF712_000349</name>
</gene>
<comment type="similarity">
    <text evidence="2">Belongs to the membrane-bound acyltransferase family.</text>
</comment>
<evidence type="ECO:0000256" key="3">
    <source>
        <dbReference type="ARBA" id="ARBA00022692"/>
    </source>
</evidence>
<dbReference type="InterPro" id="IPR051085">
    <property type="entry name" value="MB_O-acyltransferase"/>
</dbReference>
<feature type="transmembrane region" description="Helical" evidence="6">
    <location>
        <begin position="266"/>
        <end position="284"/>
    </location>
</feature>
<protein>
    <submittedName>
        <fullName evidence="7">Glycerol transporter</fullName>
    </submittedName>
</protein>
<keyword evidence="5 6" id="KW-0472">Membrane</keyword>
<evidence type="ECO:0000313" key="7">
    <source>
        <dbReference type="EMBL" id="KAL0072586.1"/>
    </source>
</evidence>
<name>A0ABR3AGR3_9AGAR</name>
<feature type="transmembrane region" description="Helical" evidence="6">
    <location>
        <begin position="129"/>
        <end position="146"/>
    </location>
</feature>
<keyword evidence="3 6" id="KW-0812">Transmembrane</keyword>
<dbReference type="Pfam" id="PF03062">
    <property type="entry name" value="MBOAT"/>
    <property type="match status" value="1"/>
</dbReference>
<evidence type="ECO:0000256" key="6">
    <source>
        <dbReference type="SAM" id="Phobius"/>
    </source>
</evidence>
<evidence type="ECO:0000256" key="4">
    <source>
        <dbReference type="ARBA" id="ARBA00022989"/>
    </source>
</evidence>
<organism evidence="7 8">
    <name type="scientific">Marasmius tenuissimus</name>
    <dbReference type="NCBI Taxonomy" id="585030"/>
    <lineage>
        <taxon>Eukaryota</taxon>
        <taxon>Fungi</taxon>
        <taxon>Dikarya</taxon>
        <taxon>Basidiomycota</taxon>
        <taxon>Agaricomycotina</taxon>
        <taxon>Agaricomycetes</taxon>
        <taxon>Agaricomycetidae</taxon>
        <taxon>Agaricales</taxon>
        <taxon>Marasmiineae</taxon>
        <taxon>Marasmiaceae</taxon>
        <taxon>Marasmius</taxon>
    </lineage>
</organism>